<dbReference type="GO" id="GO:0009505">
    <property type="term" value="C:plant-type cell wall"/>
    <property type="evidence" value="ECO:0007669"/>
    <property type="project" value="TreeGrafter"/>
</dbReference>
<dbReference type="FunFam" id="3.20.20.300:FF:000046">
    <property type="match status" value="1"/>
</dbReference>
<organism evidence="4 5">
    <name type="scientific">Oryza sativa subsp. indica</name>
    <name type="common">Rice</name>
    <dbReference type="NCBI Taxonomy" id="39946"/>
    <lineage>
        <taxon>Eukaryota</taxon>
        <taxon>Viridiplantae</taxon>
        <taxon>Streptophyta</taxon>
        <taxon>Embryophyta</taxon>
        <taxon>Tracheophyta</taxon>
        <taxon>Spermatophyta</taxon>
        <taxon>Magnoliopsida</taxon>
        <taxon>Liliopsida</taxon>
        <taxon>Poales</taxon>
        <taxon>Poaceae</taxon>
        <taxon>BOP clade</taxon>
        <taxon>Oryzoideae</taxon>
        <taxon>Oryzeae</taxon>
        <taxon>Oryzinae</taxon>
        <taxon>Oryza</taxon>
        <taxon>Oryza sativa</taxon>
    </lineage>
</organism>
<keyword evidence="5" id="KW-1185">Reference proteome</keyword>
<keyword evidence="3" id="KW-0732">Signal</keyword>
<feature type="chain" id="PRO_5002648286" evidence="3">
    <location>
        <begin position="28"/>
        <end position="207"/>
    </location>
</feature>
<name>A2X9P0_ORYSI</name>
<feature type="signal peptide" evidence="3">
    <location>
        <begin position="1"/>
        <end position="27"/>
    </location>
</feature>
<comment type="similarity">
    <text evidence="1">Belongs to the glycosyl hydrolase 3 family.</text>
</comment>
<dbReference type="EMBL" id="CM000127">
    <property type="protein sequence ID" value="EAY87550.1"/>
    <property type="molecule type" value="Genomic_DNA"/>
</dbReference>
<dbReference type="InterPro" id="IPR017853">
    <property type="entry name" value="GH"/>
</dbReference>
<dbReference type="PANTHER" id="PTHR42721:SF3">
    <property type="entry name" value="BETA-D-XYLOSIDASE 5-RELATED"/>
    <property type="match status" value="1"/>
</dbReference>
<dbReference type="SUPFAM" id="SSF51445">
    <property type="entry name" value="(Trans)glycosidases"/>
    <property type="match status" value="1"/>
</dbReference>
<proteinExistence type="inferred from homology"/>
<dbReference type="GO" id="GO:0009044">
    <property type="term" value="F:xylan 1,4-beta-xylosidase activity"/>
    <property type="evidence" value="ECO:0007669"/>
    <property type="project" value="InterPro"/>
</dbReference>
<keyword evidence="2" id="KW-0378">Hydrolase</keyword>
<evidence type="ECO:0000256" key="1">
    <source>
        <dbReference type="ARBA" id="ARBA00005336"/>
    </source>
</evidence>
<reference evidence="4 5" key="1">
    <citation type="journal article" date="2005" name="PLoS Biol.">
        <title>The genomes of Oryza sativa: a history of duplications.</title>
        <authorList>
            <person name="Yu J."/>
            <person name="Wang J."/>
            <person name="Lin W."/>
            <person name="Li S."/>
            <person name="Li H."/>
            <person name="Zhou J."/>
            <person name="Ni P."/>
            <person name="Dong W."/>
            <person name="Hu S."/>
            <person name="Zeng C."/>
            <person name="Zhang J."/>
            <person name="Zhang Y."/>
            <person name="Li R."/>
            <person name="Xu Z."/>
            <person name="Li S."/>
            <person name="Li X."/>
            <person name="Zheng H."/>
            <person name="Cong L."/>
            <person name="Lin L."/>
            <person name="Yin J."/>
            <person name="Geng J."/>
            <person name="Li G."/>
            <person name="Shi J."/>
            <person name="Liu J."/>
            <person name="Lv H."/>
            <person name="Li J."/>
            <person name="Wang J."/>
            <person name="Deng Y."/>
            <person name="Ran L."/>
            <person name="Shi X."/>
            <person name="Wang X."/>
            <person name="Wu Q."/>
            <person name="Li C."/>
            <person name="Ren X."/>
            <person name="Wang J."/>
            <person name="Wang X."/>
            <person name="Li D."/>
            <person name="Liu D."/>
            <person name="Zhang X."/>
            <person name="Ji Z."/>
            <person name="Zhao W."/>
            <person name="Sun Y."/>
            <person name="Zhang Z."/>
            <person name="Bao J."/>
            <person name="Han Y."/>
            <person name="Dong L."/>
            <person name="Ji J."/>
            <person name="Chen P."/>
            <person name="Wu S."/>
            <person name="Liu J."/>
            <person name="Xiao Y."/>
            <person name="Bu D."/>
            <person name="Tan J."/>
            <person name="Yang L."/>
            <person name="Ye C."/>
            <person name="Zhang J."/>
            <person name="Xu J."/>
            <person name="Zhou Y."/>
            <person name="Yu Y."/>
            <person name="Zhang B."/>
            <person name="Zhuang S."/>
            <person name="Wei H."/>
            <person name="Liu B."/>
            <person name="Lei M."/>
            <person name="Yu H."/>
            <person name="Li Y."/>
            <person name="Xu H."/>
            <person name="Wei S."/>
            <person name="He X."/>
            <person name="Fang L."/>
            <person name="Zhang Z."/>
            <person name="Zhang Y."/>
            <person name="Huang X."/>
            <person name="Su Z."/>
            <person name="Tong W."/>
            <person name="Li J."/>
            <person name="Tong Z."/>
            <person name="Li S."/>
            <person name="Ye J."/>
            <person name="Wang L."/>
            <person name="Fang L."/>
            <person name="Lei T."/>
            <person name="Chen C."/>
            <person name="Chen H."/>
            <person name="Xu Z."/>
            <person name="Li H."/>
            <person name="Huang H."/>
            <person name="Zhang F."/>
            <person name="Xu H."/>
            <person name="Li N."/>
            <person name="Zhao C."/>
            <person name="Li S."/>
            <person name="Dong L."/>
            <person name="Huang Y."/>
            <person name="Li L."/>
            <person name="Xi Y."/>
            <person name="Qi Q."/>
            <person name="Li W."/>
            <person name="Zhang B."/>
            <person name="Hu W."/>
            <person name="Zhang Y."/>
            <person name="Tian X."/>
            <person name="Jiao Y."/>
            <person name="Liang X."/>
            <person name="Jin J."/>
            <person name="Gao L."/>
            <person name="Zheng W."/>
            <person name="Hao B."/>
            <person name="Liu S."/>
            <person name="Wang W."/>
            <person name="Yuan L."/>
            <person name="Cao M."/>
            <person name="McDermott J."/>
            <person name="Samudrala R."/>
            <person name="Wang J."/>
            <person name="Wong G.K."/>
            <person name="Yang H."/>
        </authorList>
    </citation>
    <scope>NUCLEOTIDE SEQUENCE [LARGE SCALE GENOMIC DNA]</scope>
    <source>
        <strain evidence="5">cv. 93-11</strain>
    </source>
</reference>
<evidence type="ECO:0000256" key="3">
    <source>
        <dbReference type="SAM" id="SignalP"/>
    </source>
</evidence>
<evidence type="ECO:0000313" key="4">
    <source>
        <dbReference type="EMBL" id="EAY87550.1"/>
    </source>
</evidence>
<dbReference type="PANTHER" id="PTHR42721">
    <property type="entry name" value="SUGAR HYDROLASE-RELATED"/>
    <property type="match status" value="1"/>
</dbReference>
<sequence>MGRRARALLHAPAPLLLLLALAAAAAAVAVASGPPFSCGAPSSAAFCNPRLPIEQRADDLVSRLTLEEKISQLGDQSPAVDRLGVPAYKWWSEALHGVSNAGRGIHLDGPLRAATSFPQVILTAASFNPHLWYRIGQVRTLRDEAFDAVPSSLGCTACDNNDRLADLTGELCYVHRVRTSVATHEVWMAAAVDDDDQEWWLRYRVDL</sequence>
<dbReference type="Proteomes" id="UP000007015">
    <property type="component" value="Chromosome 2"/>
</dbReference>
<dbReference type="GO" id="GO:0046556">
    <property type="term" value="F:alpha-L-arabinofuranosidase activity"/>
    <property type="evidence" value="ECO:0007669"/>
    <property type="project" value="TreeGrafter"/>
</dbReference>
<dbReference type="STRING" id="39946.A2X9P0"/>
<gene>
    <name evidence="4" type="ORF">OsI_08961</name>
</gene>
<dbReference type="GO" id="GO:0031222">
    <property type="term" value="P:arabinan catabolic process"/>
    <property type="evidence" value="ECO:0007669"/>
    <property type="project" value="TreeGrafter"/>
</dbReference>
<accession>A2X9P0</accession>
<dbReference type="HOGENOM" id="CLU_1328274_0_0_1"/>
<dbReference type="AlphaFoldDB" id="A2X9P0"/>
<evidence type="ECO:0000256" key="2">
    <source>
        <dbReference type="ARBA" id="ARBA00022801"/>
    </source>
</evidence>
<dbReference type="Gramene" id="BGIOSGA005611-TA">
    <property type="protein sequence ID" value="BGIOSGA005611-PA"/>
    <property type="gene ID" value="BGIOSGA005611"/>
</dbReference>
<dbReference type="GO" id="GO:0045493">
    <property type="term" value="P:xylan catabolic process"/>
    <property type="evidence" value="ECO:0007669"/>
    <property type="project" value="InterPro"/>
</dbReference>
<dbReference type="InterPro" id="IPR044993">
    <property type="entry name" value="BXL"/>
</dbReference>
<protein>
    <submittedName>
        <fullName evidence="4">Uncharacterized protein</fullName>
    </submittedName>
</protein>
<evidence type="ECO:0000313" key="5">
    <source>
        <dbReference type="Proteomes" id="UP000007015"/>
    </source>
</evidence>
<dbReference type="InterPro" id="IPR036962">
    <property type="entry name" value="Glyco_hydro_3_N_sf"/>
</dbReference>
<dbReference type="Gene3D" id="3.20.20.300">
    <property type="entry name" value="Glycoside hydrolase, family 3, N-terminal domain"/>
    <property type="match status" value="1"/>
</dbReference>